<reference evidence="10 11" key="1">
    <citation type="submission" date="2017-08" db="EMBL/GenBank/DDBJ databases">
        <title>Infants hospitalized years apart are colonized by the same room-sourced microbial strains.</title>
        <authorList>
            <person name="Brooks B."/>
            <person name="Olm M.R."/>
            <person name="Firek B.A."/>
            <person name="Baker R."/>
            <person name="Thomas B.C."/>
            <person name="Morowitz M.J."/>
            <person name="Banfield J.F."/>
        </authorList>
    </citation>
    <scope>NUCLEOTIDE SEQUENCE [LARGE SCALE GENOMIC DNA]</scope>
    <source>
        <strain evidence="10">S2_003_000_R2_14</strain>
    </source>
</reference>
<evidence type="ECO:0000313" key="11">
    <source>
        <dbReference type="Proteomes" id="UP000249061"/>
    </source>
</evidence>
<evidence type="ECO:0000256" key="5">
    <source>
        <dbReference type="ARBA" id="ARBA00022692"/>
    </source>
</evidence>
<feature type="transmembrane region" description="Helical" evidence="8">
    <location>
        <begin position="83"/>
        <end position="101"/>
    </location>
</feature>
<evidence type="ECO:0000256" key="7">
    <source>
        <dbReference type="ARBA" id="ARBA00023136"/>
    </source>
</evidence>
<evidence type="ECO:0000256" key="3">
    <source>
        <dbReference type="ARBA" id="ARBA00022676"/>
    </source>
</evidence>
<keyword evidence="3" id="KW-0328">Glycosyltransferase</keyword>
<keyword evidence="6 8" id="KW-1133">Transmembrane helix</keyword>
<feature type="domain" description="Glycosyltransferase RgtA/B/C/D-like" evidence="9">
    <location>
        <begin position="62"/>
        <end position="187"/>
    </location>
</feature>
<accession>A0A2W5SPN5</accession>
<evidence type="ECO:0000313" key="10">
    <source>
        <dbReference type="EMBL" id="PZR05129.1"/>
    </source>
</evidence>
<dbReference type="Pfam" id="PF13231">
    <property type="entry name" value="PMT_2"/>
    <property type="match status" value="1"/>
</dbReference>
<comment type="caution">
    <text evidence="10">The sequence shown here is derived from an EMBL/GenBank/DDBJ whole genome shotgun (WGS) entry which is preliminary data.</text>
</comment>
<dbReference type="GO" id="GO:0009103">
    <property type="term" value="P:lipopolysaccharide biosynthetic process"/>
    <property type="evidence" value="ECO:0007669"/>
    <property type="project" value="UniProtKB-ARBA"/>
</dbReference>
<comment type="subcellular location">
    <subcellularLocation>
        <location evidence="1">Cell membrane</location>
        <topology evidence="1">Multi-pass membrane protein</topology>
    </subcellularLocation>
</comment>
<dbReference type="InterPro" id="IPR050297">
    <property type="entry name" value="LipidA_mod_glycosyltrf_83"/>
</dbReference>
<dbReference type="AlphaFoldDB" id="A0A2W5SPN5"/>
<sequence>MFEPWLQRWWRPLLAASITLHVTQLFGALLEPDAALYATIARHMAESGDLVNLIAYEQRWLDKPHLPFWLTAISFKLFGLNEVAYRLPGVAIFFVGVAYTWRLGRLLFDDTVAKLAVLILLTSQHVVMSSADVRAEPYLIGFVTAAVFHSLRARESWRDLVLGSLFTALAMMTKGPFVVVPIIAANYRNLVTWRVLPFAVLTALYLCPELFCLWKQFGAPGVRFFFWDSQFGRFTNTGPIVGRGHWHFFFHTVLWSFLPWALWLYVAAFKVRGPMLAASLSLFVLFSASSFQLAHYLNVAFPFFSLLVAAWLSKDDSRLVALGGWPLLMGQSALGIGLLLINESFAAAALLACALVVALVRFQPTTPANMFLRMTVMSLAFNFALGFAWWPELLRYQVGADAARLANRLEPVPTALVGVESLGFAFHLREPVQRFAVDDLRSVTHVKRALMRADSVESLRQFGFSVTELEHYEHFHVSKLNVPFVLRKTRSSATERWVLVELRR</sequence>
<organism evidence="10 11">
    <name type="scientific">Archangium gephyra</name>
    <dbReference type="NCBI Taxonomy" id="48"/>
    <lineage>
        <taxon>Bacteria</taxon>
        <taxon>Pseudomonadati</taxon>
        <taxon>Myxococcota</taxon>
        <taxon>Myxococcia</taxon>
        <taxon>Myxococcales</taxon>
        <taxon>Cystobacterineae</taxon>
        <taxon>Archangiaceae</taxon>
        <taxon>Archangium</taxon>
    </lineage>
</organism>
<protein>
    <recommendedName>
        <fullName evidence="9">Glycosyltransferase RgtA/B/C/D-like domain-containing protein</fullName>
    </recommendedName>
</protein>
<keyword evidence="4" id="KW-0808">Transferase</keyword>
<keyword evidence="7 8" id="KW-0472">Membrane</keyword>
<feature type="transmembrane region" description="Helical" evidence="8">
    <location>
        <begin position="333"/>
        <end position="359"/>
    </location>
</feature>
<feature type="transmembrane region" description="Helical" evidence="8">
    <location>
        <begin position="195"/>
        <end position="214"/>
    </location>
</feature>
<feature type="transmembrane region" description="Helical" evidence="8">
    <location>
        <begin position="295"/>
        <end position="313"/>
    </location>
</feature>
<dbReference type="Proteomes" id="UP000249061">
    <property type="component" value="Unassembled WGS sequence"/>
</dbReference>
<evidence type="ECO:0000256" key="8">
    <source>
        <dbReference type="SAM" id="Phobius"/>
    </source>
</evidence>
<proteinExistence type="predicted"/>
<keyword evidence="2" id="KW-1003">Cell membrane</keyword>
<dbReference type="GO" id="GO:0016763">
    <property type="term" value="F:pentosyltransferase activity"/>
    <property type="evidence" value="ECO:0007669"/>
    <property type="project" value="TreeGrafter"/>
</dbReference>
<evidence type="ECO:0000256" key="2">
    <source>
        <dbReference type="ARBA" id="ARBA00022475"/>
    </source>
</evidence>
<feature type="transmembrane region" description="Helical" evidence="8">
    <location>
        <begin position="371"/>
        <end position="390"/>
    </location>
</feature>
<dbReference type="InterPro" id="IPR038731">
    <property type="entry name" value="RgtA/B/C-like"/>
</dbReference>
<gene>
    <name evidence="10" type="ORF">DI536_33070</name>
</gene>
<evidence type="ECO:0000259" key="9">
    <source>
        <dbReference type="Pfam" id="PF13231"/>
    </source>
</evidence>
<dbReference type="GO" id="GO:0005886">
    <property type="term" value="C:plasma membrane"/>
    <property type="evidence" value="ECO:0007669"/>
    <property type="project" value="UniProtKB-SubCell"/>
</dbReference>
<dbReference type="PANTHER" id="PTHR33908:SF11">
    <property type="entry name" value="MEMBRANE PROTEIN"/>
    <property type="match status" value="1"/>
</dbReference>
<dbReference type="EMBL" id="QFQP01000048">
    <property type="protein sequence ID" value="PZR05129.1"/>
    <property type="molecule type" value="Genomic_DNA"/>
</dbReference>
<evidence type="ECO:0000256" key="4">
    <source>
        <dbReference type="ARBA" id="ARBA00022679"/>
    </source>
</evidence>
<keyword evidence="5 8" id="KW-0812">Transmembrane</keyword>
<evidence type="ECO:0000256" key="1">
    <source>
        <dbReference type="ARBA" id="ARBA00004651"/>
    </source>
</evidence>
<evidence type="ECO:0000256" key="6">
    <source>
        <dbReference type="ARBA" id="ARBA00022989"/>
    </source>
</evidence>
<name>A0A2W5SPN5_9BACT</name>
<feature type="transmembrane region" description="Helical" evidence="8">
    <location>
        <begin position="248"/>
        <end position="265"/>
    </location>
</feature>
<dbReference type="PANTHER" id="PTHR33908">
    <property type="entry name" value="MANNOSYLTRANSFERASE YKCB-RELATED"/>
    <property type="match status" value="1"/>
</dbReference>
<feature type="transmembrane region" description="Helical" evidence="8">
    <location>
        <begin position="160"/>
        <end position="183"/>
    </location>
</feature>